<dbReference type="Gene3D" id="3.40.50.300">
    <property type="entry name" value="P-loop containing nucleotide triphosphate hydrolases"/>
    <property type="match status" value="1"/>
</dbReference>
<proteinExistence type="inferred from homology"/>
<evidence type="ECO:0000259" key="3">
    <source>
        <dbReference type="Pfam" id="PF00685"/>
    </source>
</evidence>
<comment type="similarity">
    <text evidence="1">Belongs to the sulfotransferase 1 family.</text>
</comment>
<dbReference type="PANTHER" id="PTHR11783">
    <property type="entry name" value="SULFOTRANSFERASE SULT"/>
    <property type="match status" value="1"/>
</dbReference>
<dbReference type="KEGG" id="proe:H9L23_07615"/>
<keyword evidence="2 4" id="KW-0808">Transferase</keyword>
<dbReference type="RefSeq" id="WP_187594392.1">
    <property type="nucleotide sequence ID" value="NZ_CP060723.1"/>
</dbReference>
<evidence type="ECO:0000256" key="1">
    <source>
        <dbReference type="ARBA" id="ARBA00005771"/>
    </source>
</evidence>
<sequence>MVIAKNKFSFGRMRLSVLKFFEVPIRYFSAHLAALSKIVKYRRYLEELNLSSRNDIYISTFMKSGTTWMQMILYQLTSHGEMDFKHIYEISPWLELYMERDQRIKFKSSLMFFKTHLDYRLFPRKFSGKFIVVLRNGMDASVSQYHHFKDWGMPNLTFQESFHKFFAGDSGHKNWFEYTRRWMENRKKLNILYIKYEDLIANFEEVLLKIADFCGLSINEDEMPRILKKCSFDYMKLHEDKFGAPRPNFDILRNFIRIGKAGKGSTYYDDELIRSYKKQFTKQLSKFELLREYMPD</sequence>
<name>A0A7G9QKR2_9SPHI</name>
<evidence type="ECO:0000313" key="4">
    <source>
        <dbReference type="EMBL" id="QNN43937.1"/>
    </source>
</evidence>
<gene>
    <name evidence="4" type="ORF">H9L23_07615</name>
</gene>
<dbReference type="Proteomes" id="UP000515806">
    <property type="component" value="Chromosome"/>
</dbReference>
<accession>A0A7G9QKR2</accession>
<keyword evidence="5" id="KW-1185">Reference proteome</keyword>
<dbReference type="SUPFAM" id="SSF52540">
    <property type="entry name" value="P-loop containing nucleoside triphosphate hydrolases"/>
    <property type="match status" value="1"/>
</dbReference>
<dbReference type="InterPro" id="IPR027417">
    <property type="entry name" value="P-loop_NTPase"/>
</dbReference>
<protein>
    <submittedName>
        <fullName evidence="4">Sulfotransferase domain-containing protein</fullName>
    </submittedName>
</protein>
<dbReference type="InterPro" id="IPR000863">
    <property type="entry name" value="Sulfotransferase_dom"/>
</dbReference>
<reference evidence="4 5" key="1">
    <citation type="submission" date="2020-08" db="EMBL/GenBank/DDBJ databases">
        <title>Genome sequence of Pedobacter roseus KACC 11594T.</title>
        <authorList>
            <person name="Hyun D.-W."/>
            <person name="Bae J.-W."/>
        </authorList>
    </citation>
    <scope>NUCLEOTIDE SEQUENCE [LARGE SCALE GENOMIC DNA]</scope>
    <source>
        <strain evidence="4 5">KACC 11594</strain>
    </source>
</reference>
<dbReference type="Pfam" id="PF00685">
    <property type="entry name" value="Sulfotransfer_1"/>
    <property type="match status" value="1"/>
</dbReference>
<dbReference type="AlphaFoldDB" id="A0A7G9QKR2"/>
<evidence type="ECO:0000313" key="5">
    <source>
        <dbReference type="Proteomes" id="UP000515806"/>
    </source>
</evidence>
<dbReference type="GO" id="GO:0008146">
    <property type="term" value="F:sulfotransferase activity"/>
    <property type="evidence" value="ECO:0007669"/>
    <property type="project" value="InterPro"/>
</dbReference>
<dbReference type="EMBL" id="CP060723">
    <property type="protein sequence ID" value="QNN43937.1"/>
    <property type="molecule type" value="Genomic_DNA"/>
</dbReference>
<organism evidence="4 5">
    <name type="scientific">Pedobacter roseus</name>
    <dbReference type="NCBI Taxonomy" id="336820"/>
    <lineage>
        <taxon>Bacteria</taxon>
        <taxon>Pseudomonadati</taxon>
        <taxon>Bacteroidota</taxon>
        <taxon>Sphingobacteriia</taxon>
        <taxon>Sphingobacteriales</taxon>
        <taxon>Sphingobacteriaceae</taxon>
        <taxon>Pedobacter</taxon>
    </lineage>
</organism>
<evidence type="ECO:0000256" key="2">
    <source>
        <dbReference type="ARBA" id="ARBA00022679"/>
    </source>
</evidence>
<feature type="domain" description="Sulfotransferase" evidence="3">
    <location>
        <begin position="54"/>
        <end position="287"/>
    </location>
</feature>